<dbReference type="SUPFAM" id="SSF46689">
    <property type="entry name" value="Homeodomain-like"/>
    <property type="match status" value="1"/>
</dbReference>
<comment type="caution">
    <text evidence="5">The sequence shown here is derived from an EMBL/GenBank/DDBJ whole genome shotgun (WGS) entry which is preliminary data.</text>
</comment>
<sequence>MKFIGNTQEYLYLKTIDSSNCDVLKEHIEGSLSILWFQEEKNVLVIDGKEEIFSKGHIVFLTEFHRIVPKRIGKIRFLRFNRPFYCILDHDSEVGCKGVLFFGASQLPVIGISEDDYIKFETLWEMFVMEMQSNDNLQISMLQMMLKRYLILCARLYKSQENYPQEKSETDLIREFNFLVEQYFRTKHKVVDYAEILHRSPKTISNIFSKMNAKSPLKFIHERIMLEARRQLYYTDSPVKEIAYELGFEDIQSFSRFFKKHEGISPSEYKGKGNMGTIANS</sequence>
<dbReference type="InterPro" id="IPR020449">
    <property type="entry name" value="Tscrpt_reg_AraC-type_HTH"/>
</dbReference>
<evidence type="ECO:0000313" key="6">
    <source>
        <dbReference type="Proteomes" id="UP000267585"/>
    </source>
</evidence>
<dbReference type="PRINTS" id="PR00032">
    <property type="entry name" value="HTHARAC"/>
</dbReference>
<name>A0A430JZ02_9FLAO</name>
<evidence type="ECO:0000313" key="5">
    <source>
        <dbReference type="EMBL" id="RTE51997.1"/>
    </source>
</evidence>
<dbReference type="GO" id="GO:0003700">
    <property type="term" value="F:DNA-binding transcription factor activity"/>
    <property type="evidence" value="ECO:0007669"/>
    <property type="project" value="InterPro"/>
</dbReference>
<dbReference type="InterPro" id="IPR018060">
    <property type="entry name" value="HTH_AraC"/>
</dbReference>
<keyword evidence="6" id="KW-1185">Reference proteome</keyword>
<accession>A0A430JZ02</accession>
<gene>
    <name evidence="5" type="ORF">EHW67_17515</name>
</gene>
<protein>
    <submittedName>
        <fullName evidence="5">Helix-turn-helix domain-containing protein</fullName>
    </submittedName>
</protein>
<dbReference type="GO" id="GO:0043565">
    <property type="term" value="F:sequence-specific DNA binding"/>
    <property type="evidence" value="ECO:0007669"/>
    <property type="project" value="InterPro"/>
</dbReference>
<dbReference type="AlphaFoldDB" id="A0A430JZ02"/>
<dbReference type="Proteomes" id="UP000267585">
    <property type="component" value="Unassembled WGS sequence"/>
</dbReference>
<dbReference type="RefSeq" id="WP_126163682.1">
    <property type="nucleotide sequence ID" value="NZ_RQPJ01000021.1"/>
</dbReference>
<evidence type="ECO:0000256" key="3">
    <source>
        <dbReference type="ARBA" id="ARBA00023163"/>
    </source>
</evidence>
<dbReference type="PANTHER" id="PTHR43280:SF32">
    <property type="entry name" value="TRANSCRIPTIONAL REGULATORY PROTEIN"/>
    <property type="match status" value="1"/>
</dbReference>
<dbReference type="Pfam" id="PF12833">
    <property type="entry name" value="HTH_18"/>
    <property type="match status" value="1"/>
</dbReference>
<organism evidence="5 6">
    <name type="scientific">Arenibacter aquaticus</name>
    <dbReference type="NCBI Taxonomy" id="2489054"/>
    <lineage>
        <taxon>Bacteria</taxon>
        <taxon>Pseudomonadati</taxon>
        <taxon>Bacteroidota</taxon>
        <taxon>Flavobacteriia</taxon>
        <taxon>Flavobacteriales</taxon>
        <taxon>Flavobacteriaceae</taxon>
        <taxon>Arenibacter</taxon>
    </lineage>
</organism>
<evidence type="ECO:0000256" key="2">
    <source>
        <dbReference type="ARBA" id="ARBA00023125"/>
    </source>
</evidence>
<keyword evidence="1" id="KW-0805">Transcription regulation</keyword>
<keyword evidence="3" id="KW-0804">Transcription</keyword>
<dbReference type="SMART" id="SM00342">
    <property type="entry name" value="HTH_ARAC"/>
    <property type="match status" value="1"/>
</dbReference>
<dbReference type="PROSITE" id="PS01124">
    <property type="entry name" value="HTH_ARAC_FAMILY_2"/>
    <property type="match status" value="1"/>
</dbReference>
<proteinExistence type="predicted"/>
<dbReference type="PANTHER" id="PTHR43280">
    <property type="entry name" value="ARAC-FAMILY TRANSCRIPTIONAL REGULATOR"/>
    <property type="match status" value="1"/>
</dbReference>
<keyword evidence="2" id="KW-0238">DNA-binding</keyword>
<dbReference type="InterPro" id="IPR009057">
    <property type="entry name" value="Homeodomain-like_sf"/>
</dbReference>
<dbReference type="Gene3D" id="1.10.10.60">
    <property type="entry name" value="Homeodomain-like"/>
    <property type="match status" value="1"/>
</dbReference>
<evidence type="ECO:0000259" key="4">
    <source>
        <dbReference type="PROSITE" id="PS01124"/>
    </source>
</evidence>
<reference evidence="5 6" key="1">
    <citation type="submission" date="2018-11" db="EMBL/GenBank/DDBJ databases">
        <title>Arenibacter aquaticus sp.nov., a marine bacterium isolated from surface seawater in the South China Sea.</title>
        <authorList>
            <person name="Guo J."/>
            <person name="Sun J."/>
        </authorList>
    </citation>
    <scope>NUCLEOTIDE SEQUENCE [LARGE SCALE GENOMIC DNA]</scope>
    <source>
        <strain evidence="5 6">GUO666</strain>
    </source>
</reference>
<dbReference type="EMBL" id="RQPJ01000021">
    <property type="protein sequence ID" value="RTE51997.1"/>
    <property type="molecule type" value="Genomic_DNA"/>
</dbReference>
<feature type="domain" description="HTH araC/xylS-type" evidence="4">
    <location>
        <begin position="174"/>
        <end position="272"/>
    </location>
</feature>
<evidence type="ECO:0000256" key="1">
    <source>
        <dbReference type="ARBA" id="ARBA00023015"/>
    </source>
</evidence>
<dbReference type="OrthoDB" id="2666928at2"/>